<name>A0ABU1DJG4_9HYPH</name>
<dbReference type="RefSeq" id="WP_309393911.1">
    <property type="nucleotide sequence ID" value="NZ_JADBEO010000045.1"/>
</dbReference>
<keyword evidence="1" id="KW-0732">Signal</keyword>
<evidence type="ECO:0000313" key="3">
    <source>
        <dbReference type="EMBL" id="MDR4308262.1"/>
    </source>
</evidence>
<feature type="chain" id="PRO_5045134739" description="Thiol:disulfide interchange protein DsbD N-terminal domain-containing protein" evidence="1">
    <location>
        <begin position="23"/>
        <end position="282"/>
    </location>
</feature>
<evidence type="ECO:0000259" key="2">
    <source>
        <dbReference type="Pfam" id="PF11412"/>
    </source>
</evidence>
<proteinExistence type="predicted"/>
<dbReference type="Pfam" id="PF11412">
    <property type="entry name" value="DsbD_N"/>
    <property type="match status" value="1"/>
</dbReference>
<evidence type="ECO:0000256" key="1">
    <source>
        <dbReference type="SAM" id="SignalP"/>
    </source>
</evidence>
<evidence type="ECO:0000313" key="4">
    <source>
        <dbReference type="Proteomes" id="UP001181622"/>
    </source>
</evidence>
<accession>A0ABU1DJG4</accession>
<comment type="caution">
    <text evidence="3">The sequence shown here is derived from an EMBL/GenBank/DDBJ whole genome shotgun (WGS) entry which is preliminary data.</text>
</comment>
<dbReference type="EMBL" id="JADBEO010000045">
    <property type="protein sequence ID" value="MDR4308262.1"/>
    <property type="molecule type" value="Genomic_DNA"/>
</dbReference>
<feature type="signal peptide" evidence="1">
    <location>
        <begin position="1"/>
        <end position="22"/>
    </location>
</feature>
<dbReference type="Proteomes" id="UP001181622">
    <property type="component" value="Unassembled WGS sequence"/>
</dbReference>
<protein>
    <recommendedName>
        <fullName evidence="2">Thiol:disulfide interchange protein DsbD N-terminal domain-containing protein</fullName>
    </recommendedName>
</protein>
<organism evidence="3 4">
    <name type="scientific">Chelatococcus sambhunathii</name>
    <dbReference type="NCBI Taxonomy" id="363953"/>
    <lineage>
        <taxon>Bacteria</taxon>
        <taxon>Pseudomonadati</taxon>
        <taxon>Pseudomonadota</taxon>
        <taxon>Alphaproteobacteria</taxon>
        <taxon>Hyphomicrobiales</taxon>
        <taxon>Chelatococcaceae</taxon>
        <taxon>Chelatococcus</taxon>
    </lineage>
</organism>
<dbReference type="InterPro" id="IPR028250">
    <property type="entry name" value="DsbDN"/>
</dbReference>
<keyword evidence="4" id="KW-1185">Reference proteome</keyword>
<reference evidence="3" key="1">
    <citation type="submission" date="2020-10" db="EMBL/GenBank/DDBJ databases">
        <authorList>
            <person name="Abbas A."/>
            <person name="Razzaq R."/>
            <person name="Waqas M."/>
            <person name="Abbas N."/>
            <person name="Nielsen T.K."/>
            <person name="Hansen L.H."/>
            <person name="Hussain S."/>
            <person name="Shahid M."/>
        </authorList>
    </citation>
    <scope>NUCLEOTIDE SEQUENCE</scope>
    <source>
        <strain evidence="3">S14</strain>
    </source>
</reference>
<gene>
    <name evidence="3" type="ORF">IHQ68_16715</name>
</gene>
<feature type="domain" description="Thiol:disulfide interchange protein DsbD N-terminal" evidence="2">
    <location>
        <begin position="48"/>
        <end position="152"/>
    </location>
</feature>
<sequence length="282" mass="28993">MRNTLRPSFVLAVLLAATPVAAEPVSPWARDGAAALRLVDAGRAPEPGARLAAIAIRLEPGWKTYWRQPGASGVPPRFDFTGSSNVAEARVLFPAPERDAGEDGVTNVYHGLVTLPVSVKPRDPKAPVDLKLVADYGVCERICVPVRAEADLVLSPDGGASGPAAEEAQAAAAASPRAAPLGVKGDLGIEAVRQVAGPKGQAALEIVAAAPAGSDPMLFAETGEGDYAPAPEPDGAAKDGVSRFRMVFEELELPKSGLRLTLAAGGRAVETAVALDEIAPPH</sequence>